<organism evidence="1 2">
    <name type="scientific">Romanomermis culicivorax</name>
    <name type="common">Nematode worm</name>
    <dbReference type="NCBI Taxonomy" id="13658"/>
    <lineage>
        <taxon>Eukaryota</taxon>
        <taxon>Metazoa</taxon>
        <taxon>Ecdysozoa</taxon>
        <taxon>Nematoda</taxon>
        <taxon>Enoplea</taxon>
        <taxon>Dorylaimia</taxon>
        <taxon>Mermithida</taxon>
        <taxon>Mermithoidea</taxon>
        <taxon>Mermithidae</taxon>
        <taxon>Romanomermis</taxon>
    </lineage>
</organism>
<name>A0A915HGU4_ROMCU</name>
<sequence length="134" mass="14623">MFSSKRLFIPAFFGERNAIDTTLPNEREIFVPFGCRLPTHTRKSQLNNFTLKHGIISNFIPISSSSGETLPLEWRADGATTATFDLAESEKDDAGGGALLLDLVSGEVSSKTSMALCCIRLKFPAPSWNPTAID</sequence>
<proteinExistence type="predicted"/>
<dbReference type="Proteomes" id="UP000887565">
    <property type="component" value="Unplaced"/>
</dbReference>
<protein>
    <submittedName>
        <fullName evidence="2">Uncharacterized protein</fullName>
    </submittedName>
</protein>
<accession>A0A915HGU4</accession>
<dbReference type="AlphaFoldDB" id="A0A915HGU4"/>
<evidence type="ECO:0000313" key="1">
    <source>
        <dbReference type="Proteomes" id="UP000887565"/>
    </source>
</evidence>
<reference evidence="2" key="1">
    <citation type="submission" date="2022-11" db="UniProtKB">
        <authorList>
            <consortium name="WormBaseParasite"/>
        </authorList>
    </citation>
    <scope>IDENTIFICATION</scope>
</reference>
<keyword evidence="1" id="KW-1185">Reference proteome</keyword>
<evidence type="ECO:0000313" key="2">
    <source>
        <dbReference type="WBParaSite" id="nRc.2.0.1.t00531-RA"/>
    </source>
</evidence>
<dbReference type="WBParaSite" id="nRc.2.0.1.t00531-RA">
    <property type="protein sequence ID" value="nRc.2.0.1.t00531-RA"/>
    <property type="gene ID" value="nRc.2.0.1.g00531"/>
</dbReference>